<sequence length="31" mass="3768">MQGLASLRFCLQWQMRAFSGVWQERLHLVIY</sequence>
<name>A0A1E5V3S2_9POAL</name>
<dbReference type="Proteomes" id="UP000095767">
    <property type="component" value="Unassembled WGS sequence"/>
</dbReference>
<gene>
    <name evidence="1" type="ORF">BAE44_0019254</name>
</gene>
<reference evidence="1 2" key="1">
    <citation type="submission" date="2016-09" db="EMBL/GenBank/DDBJ databases">
        <title>The draft genome of Dichanthelium oligosanthes: A C3 panicoid grass species.</title>
        <authorList>
            <person name="Studer A.J."/>
            <person name="Schnable J.C."/>
            <person name="Brutnell T.P."/>
        </authorList>
    </citation>
    <scope>NUCLEOTIDE SEQUENCE [LARGE SCALE GENOMIC DNA]</scope>
    <source>
        <strain evidence="2">cv. Kellogg 1175</strain>
        <tissue evidence="1">Leaf</tissue>
    </source>
</reference>
<evidence type="ECO:0000313" key="1">
    <source>
        <dbReference type="EMBL" id="OEL19727.1"/>
    </source>
</evidence>
<organism evidence="1 2">
    <name type="scientific">Dichanthelium oligosanthes</name>
    <dbReference type="NCBI Taxonomy" id="888268"/>
    <lineage>
        <taxon>Eukaryota</taxon>
        <taxon>Viridiplantae</taxon>
        <taxon>Streptophyta</taxon>
        <taxon>Embryophyta</taxon>
        <taxon>Tracheophyta</taxon>
        <taxon>Spermatophyta</taxon>
        <taxon>Magnoliopsida</taxon>
        <taxon>Liliopsida</taxon>
        <taxon>Poales</taxon>
        <taxon>Poaceae</taxon>
        <taxon>PACMAD clade</taxon>
        <taxon>Panicoideae</taxon>
        <taxon>Panicodae</taxon>
        <taxon>Paniceae</taxon>
        <taxon>Dichantheliinae</taxon>
        <taxon>Dichanthelium</taxon>
    </lineage>
</organism>
<dbReference type="EMBL" id="LWDX02052724">
    <property type="protein sequence ID" value="OEL19727.1"/>
    <property type="molecule type" value="Genomic_DNA"/>
</dbReference>
<proteinExistence type="predicted"/>
<comment type="caution">
    <text evidence="1">The sequence shown here is derived from an EMBL/GenBank/DDBJ whole genome shotgun (WGS) entry which is preliminary data.</text>
</comment>
<evidence type="ECO:0000313" key="2">
    <source>
        <dbReference type="Proteomes" id="UP000095767"/>
    </source>
</evidence>
<keyword evidence="2" id="KW-1185">Reference proteome</keyword>
<protein>
    <submittedName>
        <fullName evidence="1">Uncharacterized protein</fullName>
    </submittedName>
</protein>
<dbReference type="AlphaFoldDB" id="A0A1E5V3S2"/>
<accession>A0A1E5V3S2</accession>